<keyword evidence="1" id="KW-0812">Transmembrane</keyword>
<feature type="transmembrane region" description="Helical" evidence="1">
    <location>
        <begin position="16"/>
        <end position="33"/>
    </location>
</feature>
<dbReference type="PROSITE" id="PS51257">
    <property type="entry name" value="PROKAR_LIPOPROTEIN"/>
    <property type="match status" value="1"/>
</dbReference>
<dbReference type="Proteomes" id="UP000033531">
    <property type="component" value="Unassembled WGS sequence"/>
</dbReference>
<dbReference type="RefSeq" id="WP_046325168.1">
    <property type="nucleotide sequence ID" value="NZ_JBHTMT010000001.1"/>
</dbReference>
<reference evidence="2 3" key="1">
    <citation type="submission" date="2015-01" db="EMBL/GenBank/DDBJ databases">
        <title>Comparative genomics of the lactic acid bacteria isolated from the honey bee gut.</title>
        <authorList>
            <person name="Ellegaard K.M."/>
            <person name="Tamarit D."/>
            <person name="Javelind E."/>
            <person name="Olofsson T."/>
            <person name="Andersson S.G."/>
            <person name="Vasquez A."/>
        </authorList>
    </citation>
    <scope>NUCLEOTIDE SEQUENCE [LARGE SCALE GENOMIC DNA]</scope>
    <source>
        <strain evidence="2 3">Hma8</strain>
    </source>
</reference>
<name>A0A0F4LF94_9LACO</name>
<accession>A0A0F4LF94</accession>
<keyword evidence="1" id="KW-1133">Transmembrane helix</keyword>
<keyword evidence="1" id="KW-0472">Membrane</keyword>
<gene>
    <name evidence="2" type="ORF">JF74_12730</name>
</gene>
<proteinExistence type="predicted"/>
<dbReference type="HOGENOM" id="CLU_058398_0_0_9"/>
<feature type="transmembrane region" description="Helical" evidence="1">
    <location>
        <begin position="331"/>
        <end position="351"/>
    </location>
</feature>
<evidence type="ECO:0008006" key="4">
    <source>
        <dbReference type="Google" id="ProtNLM"/>
    </source>
</evidence>
<feature type="transmembrane region" description="Helical" evidence="1">
    <location>
        <begin position="211"/>
        <end position="240"/>
    </location>
</feature>
<protein>
    <recommendedName>
        <fullName evidence="4">ABC transporter permease</fullName>
    </recommendedName>
</protein>
<organism evidence="2 3">
    <name type="scientific">Lactobacillus melliventris</name>
    <dbReference type="NCBI Taxonomy" id="1218507"/>
    <lineage>
        <taxon>Bacteria</taxon>
        <taxon>Bacillati</taxon>
        <taxon>Bacillota</taxon>
        <taxon>Bacilli</taxon>
        <taxon>Lactobacillales</taxon>
        <taxon>Lactobacillaceae</taxon>
        <taxon>Lactobacillus</taxon>
    </lineage>
</organism>
<dbReference type="AlphaFoldDB" id="A0A0F4LF94"/>
<feature type="transmembrane region" description="Helical" evidence="1">
    <location>
        <begin position="267"/>
        <end position="291"/>
    </location>
</feature>
<comment type="caution">
    <text evidence="2">The sequence shown here is derived from an EMBL/GenBank/DDBJ whole genome shotgun (WGS) entry which is preliminary data.</text>
</comment>
<sequence length="396" mass="45775">MPYFKLQIKQVLKSKFTWISLLAILLGCFYFWIKNYNSRYINPRIIEAKENIALEEKNVRYYQKQLQKANLTKTTRHKIELDLAENKSSMKEFKTLIKAIQTNKWQQAYQIIIKQEKYNLADAKRNDASKENILAIESNIQKLQYLKRNNLPEENEHYSVKGGFFILEMMQEVLPPLAVLAVIFILIKLYSSGFYERMLLANLLPQKNHLLIEFGAGSLIGFGYFLAAFLLLFIIPSIFFGTGNFKYPMMGIDAVAKRNIFIPMYQLFCPTLILELFSFMFIASVVLLFVQVFKNRLLALFISVLILVGGMVLPQYVVAARNFAQFIPMSYFFSLQPVDGMFGISNAYVFADETKLVTYPQVNFTNGMLVLALGIIILLFLNYLTARKAQKGRKTR</sequence>
<dbReference type="EMBL" id="JXLI01000010">
    <property type="protein sequence ID" value="KJY56919.1"/>
    <property type="molecule type" value="Genomic_DNA"/>
</dbReference>
<dbReference type="STRING" id="1218507.JF74_12730"/>
<evidence type="ECO:0000256" key="1">
    <source>
        <dbReference type="SAM" id="Phobius"/>
    </source>
</evidence>
<feature type="transmembrane region" description="Helical" evidence="1">
    <location>
        <begin position="297"/>
        <end position="319"/>
    </location>
</feature>
<feature type="transmembrane region" description="Helical" evidence="1">
    <location>
        <begin position="173"/>
        <end position="191"/>
    </location>
</feature>
<evidence type="ECO:0000313" key="3">
    <source>
        <dbReference type="Proteomes" id="UP000033531"/>
    </source>
</evidence>
<feature type="transmembrane region" description="Helical" evidence="1">
    <location>
        <begin position="363"/>
        <end position="384"/>
    </location>
</feature>
<evidence type="ECO:0000313" key="2">
    <source>
        <dbReference type="EMBL" id="KJY56919.1"/>
    </source>
</evidence>
<dbReference type="OrthoDB" id="2339823at2"/>
<dbReference type="PATRIC" id="fig|1218507.3.peg.1453"/>